<keyword evidence="2" id="KW-1185">Reference proteome</keyword>
<gene>
    <name evidence="1" type="ORF">CEURO_LOCUS9410</name>
</gene>
<dbReference type="AlphaFoldDB" id="A0A9P0Z3G2"/>
<accession>A0A9P0Z3G2</accession>
<evidence type="ECO:0000313" key="1">
    <source>
        <dbReference type="EMBL" id="CAH9085920.1"/>
    </source>
</evidence>
<proteinExistence type="predicted"/>
<organism evidence="1 2">
    <name type="scientific">Cuscuta europaea</name>
    <name type="common">European dodder</name>
    <dbReference type="NCBI Taxonomy" id="41803"/>
    <lineage>
        <taxon>Eukaryota</taxon>
        <taxon>Viridiplantae</taxon>
        <taxon>Streptophyta</taxon>
        <taxon>Embryophyta</taxon>
        <taxon>Tracheophyta</taxon>
        <taxon>Spermatophyta</taxon>
        <taxon>Magnoliopsida</taxon>
        <taxon>eudicotyledons</taxon>
        <taxon>Gunneridae</taxon>
        <taxon>Pentapetalae</taxon>
        <taxon>asterids</taxon>
        <taxon>lamiids</taxon>
        <taxon>Solanales</taxon>
        <taxon>Convolvulaceae</taxon>
        <taxon>Cuscuteae</taxon>
        <taxon>Cuscuta</taxon>
        <taxon>Cuscuta subgen. Cuscuta</taxon>
    </lineage>
</organism>
<name>A0A9P0Z3G2_CUSEU</name>
<comment type="caution">
    <text evidence="1">The sequence shown here is derived from an EMBL/GenBank/DDBJ whole genome shotgun (WGS) entry which is preliminary data.</text>
</comment>
<dbReference type="Proteomes" id="UP001152484">
    <property type="component" value="Unassembled WGS sequence"/>
</dbReference>
<dbReference type="EMBL" id="CAMAPE010000019">
    <property type="protein sequence ID" value="CAH9085920.1"/>
    <property type="molecule type" value="Genomic_DNA"/>
</dbReference>
<evidence type="ECO:0000313" key="2">
    <source>
        <dbReference type="Proteomes" id="UP001152484"/>
    </source>
</evidence>
<sequence>MINTFVGGGGGGGGASIELSLGIEEVSGFGINIRVCHPVVIVIVFLPRSPGPVRLTLPCHLLSLTRYLLLSLPFQQPKATKPRLLSHSIPIYLPKVYISVD</sequence>
<protein>
    <submittedName>
        <fullName evidence="1">Uncharacterized protein</fullName>
    </submittedName>
</protein>
<reference evidence="1" key="1">
    <citation type="submission" date="2022-07" db="EMBL/GenBank/DDBJ databases">
        <authorList>
            <person name="Macas J."/>
            <person name="Novak P."/>
            <person name="Neumann P."/>
        </authorList>
    </citation>
    <scope>NUCLEOTIDE SEQUENCE</scope>
</reference>